<evidence type="ECO:0000256" key="1">
    <source>
        <dbReference type="SAM" id="MobiDB-lite"/>
    </source>
</evidence>
<sequence length="140" mass="15456">MTVRSEDAVEIVRATLALALPTASAEGLTRAAETVIRWGSEDVAQHLDRPLTDRLILDLLEVAGERAERAERGELGERVHPPLTFRPAEDRRHVGEATAAEYRTWSRTEGMQPLPHLSRPQEEPHWPDGEGGGRGAVPDL</sequence>
<evidence type="ECO:0000313" key="2">
    <source>
        <dbReference type="EMBL" id="GAA4842831.1"/>
    </source>
</evidence>
<feature type="compositionally biased region" description="Basic and acidic residues" evidence="1">
    <location>
        <begin position="68"/>
        <end position="80"/>
    </location>
</feature>
<organism evidence="2 3">
    <name type="scientific">Kitasatospora terrestris</name>
    <dbReference type="NCBI Taxonomy" id="258051"/>
    <lineage>
        <taxon>Bacteria</taxon>
        <taxon>Bacillati</taxon>
        <taxon>Actinomycetota</taxon>
        <taxon>Actinomycetes</taxon>
        <taxon>Kitasatosporales</taxon>
        <taxon>Streptomycetaceae</taxon>
        <taxon>Kitasatospora</taxon>
    </lineage>
</organism>
<dbReference type="Proteomes" id="UP001501752">
    <property type="component" value="Unassembled WGS sequence"/>
</dbReference>
<feature type="compositionally biased region" description="Basic and acidic residues" evidence="1">
    <location>
        <begin position="119"/>
        <end position="128"/>
    </location>
</feature>
<feature type="compositionally biased region" description="Gly residues" evidence="1">
    <location>
        <begin position="129"/>
        <end position="140"/>
    </location>
</feature>
<keyword evidence="3" id="KW-1185">Reference proteome</keyword>
<reference evidence="3" key="1">
    <citation type="journal article" date="2019" name="Int. J. Syst. Evol. Microbiol.">
        <title>The Global Catalogue of Microorganisms (GCM) 10K type strain sequencing project: providing services to taxonomists for standard genome sequencing and annotation.</title>
        <authorList>
            <consortium name="The Broad Institute Genomics Platform"/>
            <consortium name="The Broad Institute Genome Sequencing Center for Infectious Disease"/>
            <person name="Wu L."/>
            <person name="Ma J."/>
        </authorList>
    </citation>
    <scope>NUCLEOTIDE SEQUENCE [LARGE SCALE GENOMIC DNA]</scope>
    <source>
        <strain evidence="3">JCM 13006</strain>
    </source>
</reference>
<comment type="caution">
    <text evidence="2">The sequence shown here is derived from an EMBL/GenBank/DDBJ whole genome shotgun (WGS) entry which is preliminary data.</text>
</comment>
<protein>
    <submittedName>
        <fullName evidence="2">Uncharacterized protein</fullName>
    </submittedName>
</protein>
<name>A0ABP9DEP1_9ACTN</name>
<dbReference type="EMBL" id="BAABIS010000001">
    <property type="protein sequence ID" value="GAA4842831.1"/>
    <property type="molecule type" value="Genomic_DNA"/>
</dbReference>
<dbReference type="RefSeq" id="WP_345696291.1">
    <property type="nucleotide sequence ID" value="NZ_BAABIS010000001.1"/>
</dbReference>
<feature type="region of interest" description="Disordered" evidence="1">
    <location>
        <begin position="68"/>
        <end position="140"/>
    </location>
</feature>
<accession>A0ABP9DEP1</accession>
<proteinExistence type="predicted"/>
<gene>
    <name evidence="2" type="ORF">GCM10023235_18540</name>
</gene>
<evidence type="ECO:0000313" key="3">
    <source>
        <dbReference type="Proteomes" id="UP001501752"/>
    </source>
</evidence>